<evidence type="ECO:0000256" key="2">
    <source>
        <dbReference type="ARBA" id="ARBA00004555"/>
    </source>
</evidence>
<dbReference type="PRINTS" id="PR00328">
    <property type="entry name" value="SAR1GTPBP"/>
</dbReference>
<dbReference type="GO" id="GO:0016192">
    <property type="term" value="P:vesicle-mediated transport"/>
    <property type="evidence" value="ECO:0007669"/>
    <property type="project" value="UniProtKB-KW"/>
</dbReference>
<evidence type="ECO:0000313" key="14">
    <source>
        <dbReference type="Proteomes" id="UP001151752"/>
    </source>
</evidence>
<feature type="binding site" evidence="11">
    <location>
        <position position="61"/>
    </location>
    <ligand>
        <name>GTP</name>
        <dbReference type="ChEBI" id="CHEBI:37565"/>
    </ligand>
</feature>
<organism evidence="13 14">
    <name type="scientific">Salix koriyanagi</name>
    <dbReference type="NCBI Taxonomy" id="2511006"/>
    <lineage>
        <taxon>Eukaryota</taxon>
        <taxon>Viridiplantae</taxon>
        <taxon>Streptophyta</taxon>
        <taxon>Embryophyta</taxon>
        <taxon>Tracheophyta</taxon>
        <taxon>Spermatophyta</taxon>
        <taxon>Magnoliopsida</taxon>
        <taxon>eudicotyledons</taxon>
        <taxon>Gunneridae</taxon>
        <taxon>Pentapetalae</taxon>
        <taxon>rosids</taxon>
        <taxon>fabids</taxon>
        <taxon>Malpighiales</taxon>
        <taxon>Salicaceae</taxon>
        <taxon>Saliceae</taxon>
        <taxon>Salix</taxon>
    </lineage>
</organism>
<keyword evidence="10 12" id="KW-0342">GTP-binding</keyword>
<keyword evidence="14" id="KW-1185">Reference proteome</keyword>
<gene>
    <name evidence="13" type="ORF">OIU74_022240</name>
</gene>
<proteinExistence type="inferred from homology"/>
<dbReference type="GO" id="GO:0005783">
    <property type="term" value="C:endoplasmic reticulum"/>
    <property type="evidence" value="ECO:0007669"/>
    <property type="project" value="UniProtKB-SubCell"/>
</dbReference>
<feature type="binding site" evidence="12">
    <location>
        <begin position="60"/>
        <end position="63"/>
    </location>
    <ligand>
        <name>GTP</name>
        <dbReference type="ChEBI" id="CHEBI:37565"/>
    </ligand>
</feature>
<feature type="binding site" evidence="11">
    <location>
        <position position="60"/>
    </location>
    <ligand>
        <name>GTP</name>
        <dbReference type="ChEBI" id="CHEBI:37565"/>
    </ligand>
</feature>
<dbReference type="GO" id="GO:0006886">
    <property type="term" value="P:intracellular protein transport"/>
    <property type="evidence" value="ECO:0007669"/>
    <property type="project" value="InterPro"/>
</dbReference>
<protein>
    <submittedName>
        <fullName evidence="13">GTP-BINDING PROTEIN SAR1A-LIKE</fullName>
    </submittedName>
</protein>
<dbReference type="GO" id="GO:0005525">
    <property type="term" value="F:GTP binding"/>
    <property type="evidence" value="ECO:0007669"/>
    <property type="project" value="UniProtKB-KW"/>
</dbReference>
<feature type="binding site" evidence="11">
    <location>
        <position position="63"/>
    </location>
    <ligand>
        <name>GTP</name>
        <dbReference type="ChEBI" id="CHEBI:37565"/>
    </ligand>
</feature>
<accession>A0A9Q0WKP7</accession>
<evidence type="ECO:0000256" key="7">
    <source>
        <dbReference type="ARBA" id="ARBA00022892"/>
    </source>
</evidence>
<evidence type="ECO:0000256" key="11">
    <source>
        <dbReference type="PIRSR" id="PIRSR606687-2"/>
    </source>
</evidence>
<evidence type="ECO:0000256" key="12">
    <source>
        <dbReference type="PIRSR" id="PIRSR606689-1"/>
    </source>
</evidence>
<reference evidence="13" key="2">
    <citation type="journal article" date="2023" name="Int. J. Mol. Sci.">
        <title>De Novo Assembly and Annotation of 11 Diverse Shrub Willow (Salix) Genomes Reveals Novel Gene Organization in Sex-Linked Regions.</title>
        <authorList>
            <person name="Hyden B."/>
            <person name="Feng K."/>
            <person name="Yates T.B."/>
            <person name="Jawdy S."/>
            <person name="Cereghino C."/>
            <person name="Smart L.B."/>
            <person name="Muchero W."/>
        </authorList>
    </citation>
    <scope>NUCLEOTIDE SEQUENCE</scope>
    <source>
        <tissue evidence="13">Shoot tip</tissue>
    </source>
</reference>
<reference evidence="13" key="1">
    <citation type="submission" date="2022-11" db="EMBL/GenBank/DDBJ databases">
        <authorList>
            <person name="Hyden B.L."/>
            <person name="Feng K."/>
            <person name="Yates T."/>
            <person name="Jawdy S."/>
            <person name="Smart L.B."/>
            <person name="Muchero W."/>
        </authorList>
    </citation>
    <scope>NUCLEOTIDE SEQUENCE</scope>
    <source>
        <tissue evidence="13">Shoot tip</tissue>
    </source>
</reference>
<comment type="caution">
    <text evidence="13">The sequence shown here is derived from an EMBL/GenBank/DDBJ whole genome shotgun (WGS) entry which is preliminary data.</text>
</comment>
<keyword evidence="9" id="KW-0333">Golgi apparatus</keyword>
<dbReference type="InterPro" id="IPR006687">
    <property type="entry name" value="Small_GTPase_SAR1"/>
</dbReference>
<dbReference type="Proteomes" id="UP001151752">
    <property type="component" value="Chromosome 8"/>
</dbReference>
<dbReference type="Pfam" id="PF00025">
    <property type="entry name" value="Arf"/>
    <property type="match status" value="1"/>
</dbReference>
<evidence type="ECO:0000256" key="10">
    <source>
        <dbReference type="ARBA" id="ARBA00023134"/>
    </source>
</evidence>
<dbReference type="EMBL" id="JAPFFM010000003">
    <property type="protein sequence ID" value="KAJ6768543.1"/>
    <property type="molecule type" value="Genomic_DNA"/>
</dbReference>
<dbReference type="GO" id="GO:0005794">
    <property type="term" value="C:Golgi apparatus"/>
    <property type="evidence" value="ECO:0007669"/>
    <property type="project" value="UniProtKB-SubCell"/>
</dbReference>
<keyword evidence="5 11" id="KW-0547">Nucleotide-binding</keyword>
<sequence length="109" mass="12095">MQGRTDPIISNTTVIDFTANQVVVLNWTGGHCSLLGSKKKLHANLSDEELEYVPFLILRNKVDLGDAASEEELRHHHGLPSFNAGKGKVRQIEVFGCSIARKTGKCCWF</sequence>
<dbReference type="InterPro" id="IPR027417">
    <property type="entry name" value="P-loop_NTPase"/>
</dbReference>
<name>A0A9Q0WKP7_9ROSI</name>
<dbReference type="Gene3D" id="3.40.50.300">
    <property type="entry name" value="P-loop containing nucleotide triphosphate hydrolases"/>
    <property type="match status" value="1"/>
</dbReference>
<evidence type="ECO:0000256" key="3">
    <source>
        <dbReference type="ARBA" id="ARBA00007507"/>
    </source>
</evidence>
<evidence type="ECO:0000256" key="1">
    <source>
        <dbReference type="ARBA" id="ARBA00004240"/>
    </source>
</evidence>
<dbReference type="AlphaFoldDB" id="A0A9Q0WKP7"/>
<evidence type="ECO:0000256" key="9">
    <source>
        <dbReference type="ARBA" id="ARBA00023034"/>
    </source>
</evidence>
<keyword evidence="4" id="KW-0813">Transport</keyword>
<dbReference type="GO" id="GO:0003924">
    <property type="term" value="F:GTPase activity"/>
    <property type="evidence" value="ECO:0007669"/>
    <property type="project" value="InterPro"/>
</dbReference>
<evidence type="ECO:0000256" key="5">
    <source>
        <dbReference type="ARBA" id="ARBA00022741"/>
    </source>
</evidence>
<keyword evidence="7" id="KW-0931">ER-Golgi transport</keyword>
<evidence type="ECO:0000313" key="13">
    <source>
        <dbReference type="EMBL" id="KAJ6768543.1"/>
    </source>
</evidence>
<dbReference type="InterPro" id="IPR006689">
    <property type="entry name" value="Small_GTPase_ARF/SAR"/>
</dbReference>
<evidence type="ECO:0000256" key="6">
    <source>
        <dbReference type="ARBA" id="ARBA00022824"/>
    </source>
</evidence>
<comment type="similarity">
    <text evidence="3">Belongs to the small GTPase superfamily. SAR1 family.</text>
</comment>
<keyword evidence="6" id="KW-0256">Endoplasmic reticulum</keyword>
<keyword evidence="8" id="KW-0653">Protein transport</keyword>
<feature type="binding site" evidence="11">
    <location>
        <position position="99"/>
    </location>
    <ligand>
        <name>GTP</name>
        <dbReference type="ChEBI" id="CHEBI:37565"/>
    </ligand>
</feature>
<comment type="subcellular location">
    <subcellularLocation>
        <location evidence="1">Endoplasmic reticulum</location>
    </subcellularLocation>
    <subcellularLocation>
        <location evidence="2">Golgi apparatus</location>
    </subcellularLocation>
</comment>
<dbReference type="PANTHER" id="PTHR45684">
    <property type="entry name" value="RE74312P"/>
    <property type="match status" value="1"/>
</dbReference>
<evidence type="ECO:0000256" key="8">
    <source>
        <dbReference type="ARBA" id="ARBA00022927"/>
    </source>
</evidence>
<evidence type="ECO:0000256" key="4">
    <source>
        <dbReference type="ARBA" id="ARBA00022448"/>
    </source>
</evidence>